<keyword evidence="2" id="KW-1185">Reference proteome</keyword>
<dbReference type="EMBL" id="CAJQUM010000001">
    <property type="protein sequence ID" value="CAG4882887.1"/>
    <property type="molecule type" value="Genomic_DNA"/>
</dbReference>
<dbReference type="AlphaFoldDB" id="A0A916J1C1"/>
<name>A0A916J1C1_9PROT</name>
<evidence type="ECO:0000313" key="2">
    <source>
        <dbReference type="Proteomes" id="UP000742786"/>
    </source>
</evidence>
<organism evidence="1 2">
    <name type="scientific">Georgfuchsia toluolica</name>
    <dbReference type="NCBI Taxonomy" id="424218"/>
    <lineage>
        <taxon>Bacteria</taxon>
        <taxon>Pseudomonadati</taxon>
        <taxon>Pseudomonadota</taxon>
        <taxon>Betaproteobacteria</taxon>
        <taxon>Nitrosomonadales</taxon>
        <taxon>Sterolibacteriaceae</taxon>
        <taxon>Georgfuchsia</taxon>
    </lineage>
</organism>
<reference evidence="1" key="1">
    <citation type="submission" date="2021-04" db="EMBL/GenBank/DDBJ databases">
        <authorList>
            <person name="Hornung B."/>
        </authorList>
    </citation>
    <scope>NUCLEOTIDE SEQUENCE</scope>
    <source>
        <strain evidence="1">G5G6</strain>
    </source>
</reference>
<dbReference type="Proteomes" id="UP000742786">
    <property type="component" value="Unassembled WGS sequence"/>
</dbReference>
<sequence>MSVREAMSLVSLLFIATAETNSRFAERTKLIERKSNKTRQATT</sequence>
<protein>
    <submittedName>
        <fullName evidence="1">Uncharacterized protein</fullName>
    </submittedName>
</protein>
<comment type="caution">
    <text evidence="1">The sequence shown here is derived from an EMBL/GenBank/DDBJ whole genome shotgun (WGS) entry which is preliminary data.</text>
</comment>
<proteinExistence type="predicted"/>
<evidence type="ECO:0000313" key="1">
    <source>
        <dbReference type="EMBL" id="CAG4882887.1"/>
    </source>
</evidence>
<dbReference type="RefSeq" id="WP_281420193.1">
    <property type="nucleotide sequence ID" value="NZ_CAJQUM010000001.1"/>
</dbReference>
<gene>
    <name evidence="1" type="ORF">GTOL_10769</name>
</gene>
<accession>A0A916J1C1</accession>